<dbReference type="Pfam" id="PF20473">
    <property type="entry name" value="MmeI_Mtase"/>
    <property type="match status" value="1"/>
</dbReference>
<comment type="catalytic activity">
    <reaction evidence="4">
        <text>a 2'-deoxyadenosine in DNA + S-adenosyl-L-methionine = an N(6)-methyl-2'-deoxyadenosine in DNA + S-adenosyl-L-homocysteine + H(+)</text>
        <dbReference type="Rhea" id="RHEA:15197"/>
        <dbReference type="Rhea" id="RHEA-COMP:12418"/>
        <dbReference type="Rhea" id="RHEA-COMP:12419"/>
        <dbReference type="ChEBI" id="CHEBI:15378"/>
        <dbReference type="ChEBI" id="CHEBI:57856"/>
        <dbReference type="ChEBI" id="CHEBI:59789"/>
        <dbReference type="ChEBI" id="CHEBI:90615"/>
        <dbReference type="ChEBI" id="CHEBI:90616"/>
        <dbReference type="EC" id="2.1.1.72"/>
    </reaction>
</comment>
<evidence type="ECO:0000256" key="2">
    <source>
        <dbReference type="ARBA" id="ARBA00022603"/>
    </source>
</evidence>
<dbReference type="GO" id="GO:0009007">
    <property type="term" value="F:site-specific DNA-methyltransferase (adenine-specific) activity"/>
    <property type="evidence" value="ECO:0007669"/>
    <property type="project" value="UniProtKB-EC"/>
</dbReference>
<name>X1CHF1_9ZZZZ</name>
<comment type="caution">
    <text evidence="6">The sequence shown here is derived from an EMBL/GenBank/DDBJ whole genome shotgun (WGS) entry which is preliminary data.</text>
</comment>
<keyword evidence="2" id="KW-0489">Methyltransferase</keyword>
<gene>
    <name evidence="6" type="ORF">S01H4_36066</name>
</gene>
<evidence type="ECO:0000259" key="5">
    <source>
        <dbReference type="Pfam" id="PF20473"/>
    </source>
</evidence>
<evidence type="ECO:0000313" key="6">
    <source>
        <dbReference type="EMBL" id="GAG83666.1"/>
    </source>
</evidence>
<dbReference type="PANTHER" id="PTHR33841:SF1">
    <property type="entry name" value="DNA METHYLTRANSFERASE A"/>
    <property type="match status" value="1"/>
</dbReference>
<sequence length="294" mass="34775">EEIKVLFDPKNEYSLIVPRYPVLKETIELINDSVNYDAYKEDEMLGWVYQYFQEREKDRIFEEVRTKKKKISGSDIIPVTSLYTEKYMVRFLVENSLGAMWMEMHPQSNLYKKWEYFVKDPNNTTREPKPIKEIKFLDPACGSGHFLLYAFDLFYDMYLEEGRVPENDIPEYILKYNLHGIDIDLRSIQLSALGLWMKAKTKNPDIRIGQINLVSADAVMVDGDRLNEFLDEFREDEVAKELVKTIWRGLHNVRELGSLLKVEEQIDEAVERMKSQTKLGKEWEKEPFTWESGK</sequence>
<dbReference type="AlphaFoldDB" id="X1CHF1"/>
<dbReference type="EC" id="2.1.1.72" evidence="1"/>
<dbReference type="EMBL" id="BART01019239">
    <property type="protein sequence ID" value="GAG83666.1"/>
    <property type="molecule type" value="Genomic_DNA"/>
</dbReference>
<reference evidence="6" key="1">
    <citation type="journal article" date="2014" name="Front. Microbiol.">
        <title>High frequency of phylogenetically diverse reductive dehalogenase-homologous genes in deep subseafloor sedimentary metagenomes.</title>
        <authorList>
            <person name="Kawai M."/>
            <person name="Futagami T."/>
            <person name="Toyoda A."/>
            <person name="Takaki Y."/>
            <person name="Nishi S."/>
            <person name="Hori S."/>
            <person name="Arai W."/>
            <person name="Tsubouchi T."/>
            <person name="Morono Y."/>
            <person name="Uchiyama I."/>
            <person name="Ito T."/>
            <person name="Fujiyama A."/>
            <person name="Inagaki F."/>
            <person name="Takami H."/>
        </authorList>
    </citation>
    <scope>NUCLEOTIDE SEQUENCE</scope>
    <source>
        <strain evidence="6">Expedition CK06-06</strain>
    </source>
</reference>
<feature type="domain" description="MmeI-like DNA-methyltransferase" evidence="5">
    <location>
        <begin position="129"/>
        <end position="203"/>
    </location>
</feature>
<accession>X1CHF1</accession>
<dbReference type="InterPro" id="IPR029063">
    <property type="entry name" value="SAM-dependent_MTases_sf"/>
</dbReference>
<dbReference type="InterPro" id="IPR050953">
    <property type="entry name" value="N4_N6_ade-DNA_methylase"/>
</dbReference>
<keyword evidence="3" id="KW-0808">Transferase</keyword>
<dbReference type="Gene3D" id="3.40.50.150">
    <property type="entry name" value="Vaccinia Virus protein VP39"/>
    <property type="match status" value="1"/>
</dbReference>
<organism evidence="6">
    <name type="scientific">marine sediment metagenome</name>
    <dbReference type="NCBI Taxonomy" id="412755"/>
    <lineage>
        <taxon>unclassified sequences</taxon>
        <taxon>metagenomes</taxon>
        <taxon>ecological metagenomes</taxon>
    </lineage>
</organism>
<proteinExistence type="predicted"/>
<protein>
    <recommendedName>
        <fullName evidence="1">site-specific DNA-methyltransferase (adenine-specific)</fullName>
        <ecNumber evidence="1">2.1.1.72</ecNumber>
    </recommendedName>
</protein>
<evidence type="ECO:0000256" key="4">
    <source>
        <dbReference type="ARBA" id="ARBA00047942"/>
    </source>
</evidence>
<dbReference type="PANTHER" id="PTHR33841">
    <property type="entry name" value="DNA METHYLTRANSFERASE YEEA-RELATED"/>
    <property type="match status" value="1"/>
</dbReference>
<evidence type="ECO:0000256" key="1">
    <source>
        <dbReference type="ARBA" id="ARBA00011900"/>
    </source>
</evidence>
<feature type="non-terminal residue" evidence="6">
    <location>
        <position position="1"/>
    </location>
</feature>
<dbReference type="SUPFAM" id="SSF53335">
    <property type="entry name" value="S-adenosyl-L-methionine-dependent methyltransferases"/>
    <property type="match status" value="1"/>
</dbReference>
<feature type="non-terminal residue" evidence="6">
    <location>
        <position position="294"/>
    </location>
</feature>
<dbReference type="GO" id="GO:0032259">
    <property type="term" value="P:methylation"/>
    <property type="evidence" value="ECO:0007669"/>
    <property type="project" value="UniProtKB-KW"/>
</dbReference>
<dbReference type="InterPro" id="IPR046816">
    <property type="entry name" value="MmeI_Mtase"/>
</dbReference>
<evidence type="ECO:0000256" key="3">
    <source>
        <dbReference type="ARBA" id="ARBA00022679"/>
    </source>
</evidence>